<comment type="caution">
    <text evidence="1">The sequence shown here is derived from an EMBL/GenBank/DDBJ whole genome shotgun (WGS) entry which is preliminary data.</text>
</comment>
<name>A0ACB7Y2S4_9ERIC</name>
<protein>
    <submittedName>
        <fullName evidence="1">Uncharacterized protein</fullName>
    </submittedName>
</protein>
<evidence type="ECO:0000313" key="2">
    <source>
        <dbReference type="Proteomes" id="UP000828048"/>
    </source>
</evidence>
<proteinExistence type="predicted"/>
<dbReference type="Proteomes" id="UP000828048">
    <property type="component" value="Chromosome 5"/>
</dbReference>
<organism evidence="1 2">
    <name type="scientific">Vaccinium darrowii</name>
    <dbReference type="NCBI Taxonomy" id="229202"/>
    <lineage>
        <taxon>Eukaryota</taxon>
        <taxon>Viridiplantae</taxon>
        <taxon>Streptophyta</taxon>
        <taxon>Embryophyta</taxon>
        <taxon>Tracheophyta</taxon>
        <taxon>Spermatophyta</taxon>
        <taxon>Magnoliopsida</taxon>
        <taxon>eudicotyledons</taxon>
        <taxon>Gunneridae</taxon>
        <taxon>Pentapetalae</taxon>
        <taxon>asterids</taxon>
        <taxon>Ericales</taxon>
        <taxon>Ericaceae</taxon>
        <taxon>Vaccinioideae</taxon>
        <taxon>Vaccinieae</taxon>
        <taxon>Vaccinium</taxon>
    </lineage>
</organism>
<dbReference type="EMBL" id="CM037155">
    <property type="protein sequence ID" value="KAH7847517.1"/>
    <property type="molecule type" value="Genomic_DNA"/>
</dbReference>
<accession>A0ACB7Y2S4</accession>
<gene>
    <name evidence="1" type="ORF">Vadar_027085</name>
</gene>
<reference evidence="1 2" key="1">
    <citation type="journal article" date="2021" name="Hortic Res">
        <title>High-quality reference genome and annotation aids understanding of berry development for evergreen blueberry (Vaccinium darrowii).</title>
        <authorList>
            <person name="Yu J."/>
            <person name="Hulse-Kemp A.M."/>
            <person name="Babiker E."/>
            <person name="Staton M."/>
        </authorList>
    </citation>
    <scope>NUCLEOTIDE SEQUENCE [LARGE SCALE GENOMIC DNA]</scope>
    <source>
        <strain evidence="2">cv. NJ 8807/NJ 8810</strain>
        <tissue evidence="1">Young leaf</tissue>
    </source>
</reference>
<evidence type="ECO:0000313" key="1">
    <source>
        <dbReference type="EMBL" id="KAH7847517.1"/>
    </source>
</evidence>
<sequence length="825" mass="89851">MDSPENDKAATTIVTSSASTRGTRAKKIDVLPDKYQMPKTQVSRAFVPCTKKECASMASSPSGGVDEDSVDPLEVECTDSAQSESLSLMKSEGKDAGKALGGFQAALEQATQELQGKPSFEENPAETYKQGVSEMPSVVCQKDVSDLQYPPCGPSISQHAGAAHEEVLHYAPQFMAEPSQFTQENEDCSESTREALNKPAENMILLDPKGQQHCGMHRRRLQFGEAPLYNTVNGPSFWSPSNIGSSSNLPANPGDSEVLETSCQEVRANSGGRQLIGPNQPTIPFSSPRNSGYSSSTVPRPLGIGLHLNSIINAMPYGSAATGSMKSSERGCLNIEGRKLVSMPRCRQPEITTKSLGLSNVREKASASSEDGSHQNESSVTTGSLASLSSDIVKSLYVPAFCDVSFNGSISFLEFYRKKALAANDDDGCKRCNCKKTKCLKLYCDCFAAGIYCAEPCACQGCFNRPEYEDTVLETRQQIESRNPLAFAPKVVQRMTESPANSNAEDGNASTPSSARHKRGCNCKKSMCLKKYCECYQSNVGCSTGCRCEGCKNVYGRKGDYGMTEDVLRLESSFEKKLEMIASQDGFLQTELCNPHNLTPLTPSFPFSDHRKDASKSQFSARRCLPSPESNVTSLPPYGKSLVSEYSHSHDLLLKDRKKVEDISSHQELDYSNVEAVDEFSLRYDGLLDSCDLHTLPNLPSSVNSLSWRNTPTTPVAQFRGTLLNRAVNSDQKLHDILEDDMPDILKDDSTPLRAVKVSSPNKKRISPPRSSLKELGSSTSVGLRIGRKFIFQAVPSFPPLTPCADSKNNSSQNIDDPQDCSSKT</sequence>
<keyword evidence="2" id="KW-1185">Reference proteome</keyword>